<dbReference type="RefSeq" id="WP_147043787.1">
    <property type="nucleotide sequence ID" value="NZ_BAABIR010000001.1"/>
</dbReference>
<proteinExistence type="predicted"/>
<evidence type="ECO:0000313" key="1">
    <source>
        <dbReference type="EMBL" id="TXC64364.1"/>
    </source>
</evidence>
<organism evidence="1 2">
    <name type="scientific">Allosphingosinicella ginsenosidimutans</name>
    <dbReference type="NCBI Taxonomy" id="1176539"/>
    <lineage>
        <taxon>Bacteria</taxon>
        <taxon>Pseudomonadati</taxon>
        <taxon>Pseudomonadota</taxon>
        <taxon>Alphaproteobacteria</taxon>
        <taxon>Sphingomonadales</taxon>
        <taxon>Sphingomonadaceae</taxon>
        <taxon>Allosphingosinicella</taxon>
    </lineage>
</organism>
<protein>
    <submittedName>
        <fullName evidence="1">Transposase</fullName>
    </submittedName>
</protein>
<gene>
    <name evidence="1" type="ORF">FRZ32_12305</name>
</gene>
<dbReference type="OrthoDB" id="8778913at2"/>
<reference evidence="1 2" key="1">
    <citation type="journal article" date="2015" name="J. Microbiol.">
        <title>Sphingosinicella ginsenosidimutans sp. nov., with ginsenoside converting activity.</title>
        <authorList>
            <person name="Kim J.K."/>
            <person name="Kang M.S."/>
            <person name="Park S.C."/>
            <person name="Kim K.M."/>
            <person name="Choi K."/>
            <person name="Yoon M.H."/>
            <person name="Im W.T."/>
        </authorList>
    </citation>
    <scope>NUCLEOTIDE SEQUENCE [LARGE SCALE GENOMIC DNA]</scope>
    <source>
        <strain evidence="1 2">BS-11</strain>
    </source>
</reference>
<sequence>MPRLIAADTTESIELAELIETLETSGFDPQDEDNFASFGGALKKLGNNKSFLGDLIIGELKQRCAGQLRDNQYSAQVILLHSGTRYIIRANFWPAMKDSVIRHSGTDPFFYGVAHDHNFSFLTVGYFGPGYWSDYYEYDYGAVAGYPGEKVALRFVEKARLEEGKVMLYRAHQDVHLQLAADEMSISLNIVEASHSSSFRDQYRFDAVNGTLEGIMTRISLEPLLALAATQAGEDGRDLVTDYARRHPSDRIRWCALRAVVSAEPSIDSRLARFEAATADPSPLIAALARREAERIEVSRRWIEAPAA</sequence>
<dbReference type="Proteomes" id="UP000321249">
    <property type="component" value="Unassembled WGS sequence"/>
</dbReference>
<dbReference type="AlphaFoldDB" id="A0A5C6TV64"/>
<evidence type="ECO:0000313" key="2">
    <source>
        <dbReference type="Proteomes" id="UP000321249"/>
    </source>
</evidence>
<name>A0A5C6TV64_9SPHN</name>
<comment type="caution">
    <text evidence="1">The sequence shown here is derived from an EMBL/GenBank/DDBJ whole genome shotgun (WGS) entry which is preliminary data.</text>
</comment>
<accession>A0A5C6TV64</accession>
<keyword evidence="2" id="KW-1185">Reference proteome</keyword>
<dbReference type="EMBL" id="VOQQ01000001">
    <property type="protein sequence ID" value="TXC64364.1"/>
    <property type="molecule type" value="Genomic_DNA"/>
</dbReference>